<organism evidence="1 2">
    <name type="scientific">Eumeta variegata</name>
    <name type="common">Bagworm moth</name>
    <name type="synonym">Eumeta japonica</name>
    <dbReference type="NCBI Taxonomy" id="151549"/>
    <lineage>
        <taxon>Eukaryota</taxon>
        <taxon>Metazoa</taxon>
        <taxon>Ecdysozoa</taxon>
        <taxon>Arthropoda</taxon>
        <taxon>Hexapoda</taxon>
        <taxon>Insecta</taxon>
        <taxon>Pterygota</taxon>
        <taxon>Neoptera</taxon>
        <taxon>Endopterygota</taxon>
        <taxon>Lepidoptera</taxon>
        <taxon>Glossata</taxon>
        <taxon>Ditrysia</taxon>
        <taxon>Tineoidea</taxon>
        <taxon>Psychidae</taxon>
        <taxon>Oiketicinae</taxon>
        <taxon>Eumeta</taxon>
    </lineage>
</organism>
<dbReference type="Proteomes" id="UP000299102">
    <property type="component" value="Unassembled WGS sequence"/>
</dbReference>
<keyword evidence="2" id="KW-1185">Reference proteome</keyword>
<dbReference type="AlphaFoldDB" id="A0A4C1T277"/>
<name>A0A4C1T277_EUMVA</name>
<proteinExistence type="predicted"/>
<accession>A0A4C1T277</accession>
<dbReference type="EMBL" id="BGZK01000032">
    <property type="protein sequence ID" value="GBP08603.1"/>
    <property type="molecule type" value="Genomic_DNA"/>
</dbReference>
<sequence length="91" mass="10249">MLANCSQWRCAAQGPEDCERLCLCSGVVNTFRNSCLANLQIMATTCRERYPYLLIRHVTTIPVHALSFVESHDLAPSARRHEPDASRSWAT</sequence>
<gene>
    <name evidence="1" type="ORF">EVAR_7215_1</name>
</gene>
<protein>
    <submittedName>
        <fullName evidence="1">Uncharacterized protein</fullName>
    </submittedName>
</protein>
<comment type="caution">
    <text evidence="1">The sequence shown here is derived from an EMBL/GenBank/DDBJ whole genome shotgun (WGS) entry which is preliminary data.</text>
</comment>
<evidence type="ECO:0000313" key="1">
    <source>
        <dbReference type="EMBL" id="GBP08603.1"/>
    </source>
</evidence>
<reference evidence="1 2" key="1">
    <citation type="journal article" date="2019" name="Commun. Biol.">
        <title>The bagworm genome reveals a unique fibroin gene that provides high tensile strength.</title>
        <authorList>
            <person name="Kono N."/>
            <person name="Nakamura H."/>
            <person name="Ohtoshi R."/>
            <person name="Tomita M."/>
            <person name="Numata K."/>
            <person name="Arakawa K."/>
        </authorList>
    </citation>
    <scope>NUCLEOTIDE SEQUENCE [LARGE SCALE GENOMIC DNA]</scope>
</reference>
<evidence type="ECO:0000313" key="2">
    <source>
        <dbReference type="Proteomes" id="UP000299102"/>
    </source>
</evidence>